<keyword evidence="9" id="KW-0479">Metal-binding</keyword>
<keyword evidence="14" id="KW-1185">Reference proteome</keyword>
<feature type="compositionally biased region" description="Basic and acidic residues" evidence="10">
    <location>
        <begin position="67"/>
        <end position="82"/>
    </location>
</feature>
<dbReference type="SUPFAM" id="SSF69593">
    <property type="entry name" value="Glycerol-3-phosphate (1)-acyltransferase"/>
    <property type="match status" value="1"/>
</dbReference>
<dbReference type="SUPFAM" id="SSF57756">
    <property type="entry name" value="Retrovirus zinc finger-like domains"/>
    <property type="match status" value="1"/>
</dbReference>
<evidence type="ECO:0000256" key="10">
    <source>
        <dbReference type="SAM" id="MobiDB-lite"/>
    </source>
</evidence>
<feature type="transmembrane region" description="Helical" evidence="11">
    <location>
        <begin position="359"/>
        <end position="377"/>
    </location>
</feature>
<dbReference type="GO" id="GO:0003676">
    <property type="term" value="F:nucleic acid binding"/>
    <property type="evidence" value="ECO:0007669"/>
    <property type="project" value="InterPro"/>
</dbReference>
<protein>
    <recommendedName>
        <fullName evidence="12">CCHC-type domain-containing protein</fullName>
    </recommendedName>
</protein>
<dbReference type="Gene3D" id="4.10.60.10">
    <property type="entry name" value="Zinc finger, CCHC-type"/>
    <property type="match status" value="1"/>
</dbReference>
<dbReference type="PANTHER" id="PTHR23063:SF52">
    <property type="entry name" value="LYSOPHOSPHATIDYLCHOLINE ACYLTRANSFERASE"/>
    <property type="match status" value="1"/>
</dbReference>
<reference evidence="13" key="1">
    <citation type="submission" date="2017-07" db="EMBL/GenBank/DDBJ databases">
        <title>Taro Niue Genome Assembly and Annotation.</title>
        <authorList>
            <person name="Atibalentja N."/>
            <person name="Keating K."/>
            <person name="Fields C.J."/>
        </authorList>
    </citation>
    <scope>NUCLEOTIDE SEQUENCE</scope>
    <source>
        <strain evidence="13">Niue_2</strain>
        <tissue evidence="13">Leaf</tissue>
    </source>
</reference>
<proteinExistence type="inferred from homology"/>
<dbReference type="PROSITE" id="PS50158">
    <property type="entry name" value="ZF_CCHC"/>
    <property type="match status" value="1"/>
</dbReference>
<keyword evidence="5 11" id="KW-1133">Transmembrane helix</keyword>
<comment type="similarity">
    <text evidence="2">Belongs to the 1-acyl-sn-glycerol-3-phosphate acyltransferase family.</text>
</comment>
<name>A0A843TT68_COLES</name>
<evidence type="ECO:0000256" key="7">
    <source>
        <dbReference type="ARBA" id="ARBA00023136"/>
    </source>
</evidence>
<dbReference type="Pfam" id="PF01553">
    <property type="entry name" value="Acyltransferase"/>
    <property type="match status" value="1"/>
</dbReference>
<evidence type="ECO:0000259" key="12">
    <source>
        <dbReference type="PROSITE" id="PS50158"/>
    </source>
</evidence>
<dbReference type="Proteomes" id="UP000652761">
    <property type="component" value="Unassembled WGS sequence"/>
</dbReference>
<keyword evidence="9" id="KW-0862">Zinc</keyword>
<dbReference type="InterPro" id="IPR036875">
    <property type="entry name" value="Znf_CCHC_sf"/>
</dbReference>
<dbReference type="GO" id="GO:0008270">
    <property type="term" value="F:zinc ion binding"/>
    <property type="evidence" value="ECO:0007669"/>
    <property type="project" value="UniProtKB-KW"/>
</dbReference>
<gene>
    <name evidence="13" type="ORF">Taro_006595</name>
</gene>
<dbReference type="InterPro" id="IPR002123">
    <property type="entry name" value="Plipid/glycerol_acylTrfase"/>
</dbReference>
<dbReference type="PANTHER" id="PTHR23063">
    <property type="entry name" value="PHOSPHOLIPID ACYLTRANSFERASE"/>
    <property type="match status" value="1"/>
</dbReference>
<keyword evidence="9" id="KW-0863">Zinc-finger</keyword>
<evidence type="ECO:0000313" key="14">
    <source>
        <dbReference type="Proteomes" id="UP000652761"/>
    </source>
</evidence>
<feature type="domain" description="CCHC-type" evidence="12">
    <location>
        <begin position="82"/>
        <end position="97"/>
    </location>
</feature>
<evidence type="ECO:0000256" key="5">
    <source>
        <dbReference type="ARBA" id="ARBA00022989"/>
    </source>
</evidence>
<evidence type="ECO:0000256" key="8">
    <source>
        <dbReference type="ARBA" id="ARBA00023315"/>
    </source>
</evidence>
<feature type="transmembrane region" description="Helical" evidence="11">
    <location>
        <begin position="311"/>
        <end position="339"/>
    </location>
</feature>
<keyword evidence="8" id="KW-0012">Acyltransferase</keyword>
<organism evidence="13 14">
    <name type="scientific">Colocasia esculenta</name>
    <name type="common">Wild taro</name>
    <name type="synonym">Arum esculentum</name>
    <dbReference type="NCBI Taxonomy" id="4460"/>
    <lineage>
        <taxon>Eukaryota</taxon>
        <taxon>Viridiplantae</taxon>
        <taxon>Streptophyta</taxon>
        <taxon>Embryophyta</taxon>
        <taxon>Tracheophyta</taxon>
        <taxon>Spermatophyta</taxon>
        <taxon>Magnoliopsida</taxon>
        <taxon>Liliopsida</taxon>
        <taxon>Araceae</taxon>
        <taxon>Aroideae</taxon>
        <taxon>Colocasieae</taxon>
        <taxon>Colocasia</taxon>
    </lineage>
</organism>
<evidence type="ECO:0000256" key="3">
    <source>
        <dbReference type="ARBA" id="ARBA00022679"/>
    </source>
</evidence>
<sequence length="454" mass="50559">MERLGESSSRKKHSNALKVEEDRSEEDESSSSCEDEEAMLSRRLQSILAKKKKFQSGRRHFKKNKDFKKPDGKDQKKGEPICYECKKPGHIKAECPKFKKPEFRKKESSKKFRRHKKKAMVVAWSNSSDSNSESSSSSDEEEANLAFMANTEEKVPVGLPGSSCLLMMEDVAWDCYDRSWAVATTRRQLPFRVSSSSSYPHQTAHPAMAGDHRSLLTAPLLPESALPCGEDVVAAAADVILDIRDGVGNGNGHSGGVEGEVGQGVAGGGEDGNPFDFLGAVPLRQPRPRCPVDPFRNHTPRVEGIYECCKIVLCLPIALARLVLFGLAIVVGFLVTLLALQGWKDKQSPMPRWRSGVMWVTRLCARCILFSFGYHWIKRRGKPASRKIAPIVVSNHVSYIEPIFFFYELFPSIVASESHDSIPFVGTIVRAMQVIYVDRFSAPSRKNAVNEIKV</sequence>
<keyword evidence="4 11" id="KW-0812">Transmembrane</keyword>
<keyword evidence="6" id="KW-0443">Lipid metabolism</keyword>
<feature type="compositionally biased region" description="Basic residues" evidence="10">
    <location>
        <begin position="49"/>
        <end position="66"/>
    </location>
</feature>
<keyword evidence="3" id="KW-0808">Transferase</keyword>
<dbReference type="OrthoDB" id="272512at2759"/>
<comment type="subcellular location">
    <subcellularLocation>
        <location evidence="1">Membrane</location>
    </subcellularLocation>
</comment>
<dbReference type="InterPro" id="IPR001878">
    <property type="entry name" value="Znf_CCHC"/>
</dbReference>
<feature type="region of interest" description="Disordered" evidence="10">
    <location>
        <begin position="121"/>
        <end position="143"/>
    </location>
</feature>
<dbReference type="SMART" id="SM00343">
    <property type="entry name" value="ZnF_C2HC"/>
    <property type="match status" value="1"/>
</dbReference>
<accession>A0A843TT68</accession>
<evidence type="ECO:0000256" key="6">
    <source>
        <dbReference type="ARBA" id="ARBA00023098"/>
    </source>
</evidence>
<keyword evidence="7 11" id="KW-0472">Membrane</keyword>
<dbReference type="EMBL" id="NMUH01000197">
    <property type="protein sequence ID" value="MQL74245.1"/>
    <property type="molecule type" value="Genomic_DNA"/>
</dbReference>
<dbReference type="GO" id="GO:0016020">
    <property type="term" value="C:membrane"/>
    <property type="evidence" value="ECO:0007669"/>
    <property type="project" value="UniProtKB-SubCell"/>
</dbReference>
<evidence type="ECO:0000256" key="1">
    <source>
        <dbReference type="ARBA" id="ARBA00004370"/>
    </source>
</evidence>
<evidence type="ECO:0000256" key="4">
    <source>
        <dbReference type="ARBA" id="ARBA00022692"/>
    </source>
</evidence>
<evidence type="ECO:0000256" key="2">
    <source>
        <dbReference type="ARBA" id="ARBA00008655"/>
    </source>
</evidence>
<feature type="region of interest" description="Disordered" evidence="10">
    <location>
        <begin position="1"/>
        <end position="82"/>
    </location>
</feature>
<evidence type="ECO:0000313" key="13">
    <source>
        <dbReference type="EMBL" id="MQL74245.1"/>
    </source>
</evidence>
<feature type="compositionally biased region" description="Acidic residues" evidence="10">
    <location>
        <begin position="22"/>
        <end position="38"/>
    </location>
</feature>
<dbReference type="GO" id="GO:0071618">
    <property type="term" value="F:lysophosphatidylethanolamine acyltransferase activity"/>
    <property type="evidence" value="ECO:0007669"/>
    <property type="project" value="TreeGrafter"/>
</dbReference>
<dbReference type="AlphaFoldDB" id="A0A843TT68"/>
<evidence type="ECO:0000256" key="9">
    <source>
        <dbReference type="PROSITE-ProRule" id="PRU00047"/>
    </source>
</evidence>
<comment type="caution">
    <text evidence="13">The sequence shown here is derived from an EMBL/GenBank/DDBJ whole genome shotgun (WGS) entry which is preliminary data.</text>
</comment>
<feature type="compositionally biased region" description="Low complexity" evidence="10">
    <location>
        <begin position="125"/>
        <end position="137"/>
    </location>
</feature>
<dbReference type="GO" id="GO:0006644">
    <property type="term" value="P:phospholipid metabolic process"/>
    <property type="evidence" value="ECO:0007669"/>
    <property type="project" value="TreeGrafter"/>
</dbReference>
<dbReference type="Pfam" id="PF00098">
    <property type="entry name" value="zf-CCHC"/>
    <property type="match status" value="1"/>
</dbReference>
<evidence type="ECO:0000256" key="11">
    <source>
        <dbReference type="SAM" id="Phobius"/>
    </source>
</evidence>